<dbReference type="GO" id="GO:0016125">
    <property type="term" value="P:sterol metabolic process"/>
    <property type="evidence" value="ECO:0007669"/>
    <property type="project" value="TreeGrafter"/>
</dbReference>
<keyword evidence="12" id="KW-1185">Reference proteome</keyword>
<evidence type="ECO:0000313" key="11">
    <source>
        <dbReference type="EMBL" id="KAF9605590.1"/>
    </source>
</evidence>
<dbReference type="AlphaFoldDB" id="A0A835LS76"/>
<dbReference type="GO" id="GO:0004497">
    <property type="term" value="F:monooxygenase activity"/>
    <property type="evidence" value="ECO:0007669"/>
    <property type="project" value="UniProtKB-KW"/>
</dbReference>
<keyword evidence="3 8" id="KW-0349">Heme</keyword>
<comment type="caution">
    <text evidence="11">The sequence shown here is derived from an EMBL/GenBank/DDBJ whole genome shotgun (WGS) entry which is preliminary data.</text>
</comment>
<dbReference type="GO" id="GO:0044550">
    <property type="term" value="P:secondary metabolite biosynthetic process"/>
    <property type="evidence" value="ECO:0007669"/>
    <property type="project" value="UniProtKB-ARBA"/>
</dbReference>
<evidence type="ECO:0000256" key="1">
    <source>
        <dbReference type="ARBA" id="ARBA00001971"/>
    </source>
</evidence>
<evidence type="ECO:0000256" key="7">
    <source>
        <dbReference type="ARBA" id="ARBA00023033"/>
    </source>
</evidence>
<dbReference type="FunFam" id="1.10.630.10:FF:000022">
    <property type="entry name" value="Taxadiene 5-alpha hydroxylase"/>
    <property type="match status" value="1"/>
</dbReference>
<dbReference type="PANTHER" id="PTHR24286">
    <property type="entry name" value="CYTOCHROME P450 26"/>
    <property type="match status" value="1"/>
</dbReference>
<comment type="cofactor">
    <cofactor evidence="1 8">
        <name>heme</name>
        <dbReference type="ChEBI" id="CHEBI:30413"/>
    </cofactor>
</comment>
<accession>A0A835LS76</accession>
<evidence type="ECO:0000256" key="8">
    <source>
        <dbReference type="PIRSR" id="PIRSR602401-1"/>
    </source>
</evidence>
<dbReference type="InterPro" id="IPR001128">
    <property type="entry name" value="Cyt_P450"/>
</dbReference>
<evidence type="ECO:0000256" key="4">
    <source>
        <dbReference type="ARBA" id="ARBA00022723"/>
    </source>
</evidence>
<dbReference type="GO" id="GO:0020037">
    <property type="term" value="F:heme binding"/>
    <property type="evidence" value="ECO:0007669"/>
    <property type="project" value="InterPro"/>
</dbReference>
<evidence type="ECO:0008006" key="13">
    <source>
        <dbReference type="Google" id="ProtNLM"/>
    </source>
</evidence>
<keyword evidence="10" id="KW-0472">Membrane</keyword>
<dbReference type="OrthoDB" id="1372046at2759"/>
<keyword evidence="10" id="KW-0812">Transmembrane</keyword>
<dbReference type="PROSITE" id="PS00086">
    <property type="entry name" value="CYTOCHROME_P450"/>
    <property type="match status" value="1"/>
</dbReference>
<keyword evidence="7 9" id="KW-0503">Monooxygenase</keyword>
<evidence type="ECO:0000313" key="12">
    <source>
        <dbReference type="Proteomes" id="UP000631114"/>
    </source>
</evidence>
<dbReference type="GO" id="GO:0016705">
    <property type="term" value="F:oxidoreductase activity, acting on paired donors, with incorporation or reduction of molecular oxygen"/>
    <property type="evidence" value="ECO:0007669"/>
    <property type="project" value="InterPro"/>
</dbReference>
<evidence type="ECO:0000256" key="2">
    <source>
        <dbReference type="ARBA" id="ARBA00010617"/>
    </source>
</evidence>
<keyword evidence="10" id="KW-1133">Transmembrane helix</keyword>
<dbReference type="GO" id="GO:0005506">
    <property type="term" value="F:iron ion binding"/>
    <property type="evidence" value="ECO:0007669"/>
    <property type="project" value="InterPro"/>
</dbReference>
<evidence type="ECO:0000256" key="5">
    <source>
        <dbReference type="ARBA" id="ARBA00023002"/>
    </source>
</evidence>
<protein>
    <recommendedName>
        <fullName evidence="13">Cytochrome P450</fullName>
    </recommendedName>
</protein>
<dbReference type="PRINTS" id="PR00385">
    <property type="entry name" value="P450"/>
</dbReference>
<evidence type="ECO:0000256" key="10">
    <source>
        <dbReference type="SAM" id="Phobius"/>
    </source>
</evidence>
<sequence length="474" mass="55150">MEYLICLFLGVFGFSYLIFFRYFRVRNRPPLPPGSMGWPLVGETLELQRLNRSGKPDEFLNRRVRKHNKDIFKTSILGEKTVLICGAAGNKFVFTSEKSLVLTWWPDSLKKLFGTSFFTAPYDEAVRTRKLVTAFLQQEVMHQLVERFDMTCKKCIQRDWIGKSKVMAFSLIKDYAFSLACEMFTSMDDSKWETKMLEEFNILLKGVFQLPIYFPGTRHYKAVNSAKVIQYELIKVIEKKRTMRHSEGRTEKDLISYLIDAQDENGKPLSDIEIADNVILLMDSGHDTSSSVMMMLMKYLAESPECYHKVVQEQREIAMQKKPGELLNKEDIQKMKYSWNVIREVLRLSPPIQGTFRKAKVDFTYAGYFIPKGWMVGWVTTSAHKVADYFSDPENFDPMRFDRDLLVPHTFVPFGGGPRMCPGKEFARVEILVFLHNLVREFRWELEFPDEMISVDPMPTSSKGLPVYLYPLNN</sequence>
<keyword evidence="5 9" id="KW-0560">Oxidoreductase</keyword>
<proteinExistence type="inferred from homology"/>
<comment type="similarity">
    <text evidence="2 9">Belongs to the cytochrome P450 family.</text>
</comment>
<evidence type="ECO:0000256" key="3">
    <source>
        <dbReference type="ARBA" id="ARBA00022617"/>
    </source>
</evidence>
<dbReference type="InterPro" id="IPR017972">
    <property type="entry name" value="Cyt_P450_CS"/>
</dbReference>
<dbReference type="Proteomes" id="UP000631114">
    <property type="component" value="Unassembled WGS sequence"/>
</dbReference>
<organism evidence="11 12">
    <name type="scientific">Coptis chinensis</name>
    <dbReference type="NCBI Taxonomy" id="261450"/>
    <lineage>
        <taxon>Eukaryota</taxon>
        <taxon>Viridiplantae</taxon>
        <taxon>Streptophyta</taxon>
        <taxon>Embryophyta</taxon>
        <taxon>Tracheophyta</taxon>
        <taxon>Spermatophyta</taxon>
        <taxon>Magnoliopsida</taxon>
        <taxon>Ranunculales</taxon>
        <taxon>Ranunculaceae</taxon>
        <taxon>Coptidoideae</taxon>
        <taxon>Coptis</taxon>
    </lineage>
</organism>
<keyword evidence="4 8" id="KW-0479">Metal-binding</keyword>
<dbReference type="PRINTS" id="PR00463">
    <property type="entry name" value="EP450I"/>
</dbReference>
<dbReference type="InterPro" id="IPR002401">
    <property type="entry name" value="Cyt_P450_E_grp-I"/>
</dbReference>
<dbReference type="SUPFAM" id="SSF48264">
    <property type="entry name" value="Cytochrome P450"/>
    <property type="match status" value="1"/>
</dbReference>
<dbReference type="Gene3D" id="1.10.630.10">
    <property type="entry name" value="Cytochrome P450"/>
    <property type="match status" value="1"/>
</dbReference>
<feature type="transmembrane region" description="Helical" evidence="10">
    <location>
        <begin position="5"/>
        <end position="23"/>
    </location>
</feature>
<keyword evidence="6 8" id="KW-0408">Iron</keyword>
<feature type="binding site" description="axial binding residue" evidence="8">
    <location>
        <position position="421"/>
    </location>
    <ligand>
        <name>heme</name>
        <dbReference type="ChEBI" id="CHEBI:30413"/>
    </ligand>
    <ligandPart>
        <name>Fe</name>
        <dbReference type="ChEBI" id="CHEBI:18248"/>
    </ligandPart>
</feature>
<dbReference type="EMBL" id="JADFTS010000005">
    <property type="protein sequence ID" value="KAF9605590.1"/>
    <property type="molecule type" value="Genomic_DNA"/>
</dbReference>
<evidence type="ECO:0000256" key="9">
    <source>
        <dbReference type="RuleBase" id="RU000461"/>
    </source>
</evidence>
<evidence type="ECO:0000256" key="6">
    <source>
        <dbReference type="ARBA" id="ARBA00023004"/>
    </source>
</evidence>
<dbReference type="InterPro" id="IPR036396">
    <property type="entry name" value="Cyt_P450_sf"/>
</dbReference>
<gene>
    <name evidence="11" type="ORF">IFM89_017933</name>
</gene>
<dbReference type="Pfam" id="PF00067">
    <property type="entry name" value="p450"/>
    <property type="match status" value="1"/>
</dbReference>
<dbReference type="CDD" id="cd11043">
    <property type="entry name" value="CYP90-like"/>
    <property type="match status" value="1"/>
</dbReference>
<name>A0A835LS76_9MAGN</name>
<dbReference type="PANTHER" id="PTHR24286:SF384">
    <property type="entry name" value="P450, PUTATIVE (EUROFUNG)-RELATED"/>
    <property type="match status" value="1"/>
</dbReference>
<reference evidence="11 12" key="1">
    <citation type="submission" date="2020-10" db="EMBL/GenBank/DDBJ databases">
        <title>The Coptis chinensis genome and diversification of protoberbering-type alkaloids.</title>
        <authorList>
            <person name="Wang B."/>
            <person name="Shu S."/>
            <person name="Song C."/>
            <person name="Liu Y."/>
        </authorList>
    </citation>
    <scope>NUCLEOTIDE SEQUENCE [LARGE SCALE GENOMIC DNA]</scope>
    <source>
        <strain evidence="11">HL-2020</strain>
        <tissue evidence="11">Leaf</tissue>
    </source>
</reference>